<keyword evidence="5" id="KW-1185">Reference proteome</keyword>
<feature type="repeat" description="TPR" evidence="3">
    <location>
        <begin position="566"/>
        <end position="599"/>
    </location>
</feature>
<proteinExistence type="predicted"/>
<dbReference type="GeneID" id="27685926"/>
<dbReference type="InterPro" id="IPR011990">
    <property type="entry name" value="TPR-like_helical_dom_sf"/>
</dbReference>
<protein>
    <submittedName>
        <fullName evidence="4">Uncharacterized protein</fullName>
    </submittedName>
</protein>
<dbReference type="Gene3D" id="1.25.40.10">
    <property type="entry name" value="Tetratricopeptide repeat domain"/>
    <property type="match status" value="1"/>
</dbReference>
<dbReference type="eggNOG" id="KOG1128">
    <property type="taxonomic scope" value="Eukaryota"/>
</dbReference>
<evidence type="ECO:0000256" key="1">
    <source>
        <dbReference type="ARBA" id="ARBA00022737"/>
    </source>
</evidence>
<dbReference type="InterPro" id="IPR019734">
    <property type="entry name" value="TPR_rpt"/>
</dbReference>
<dbReference type="OrthoDB" id="1936594at2759"/>
<gene>
    <name evidence="4" type="ORF">SPPG_02333</name>
</gene>
<dbReference type="PANTHER" id="PTHR16193">
    <property type="entry name" value="TETRATRICOPEPTIDE REPEAT PROTEIN 27"/>
    <property type="match status" value="1"/>
</dbReference>
<evidence type="ECO:0000313" key="5">
    <source>
        <dbReference type="Proteomes" id="UP000053201"/>
    </source>
</evidence>
<keyword evidence="2 3" id="KW-0802">TPR repeat</keyword>
<dbReference type="Proteomes" id="UP000053201">
    <property type="component" value="Unassembled WGS sequence"/>
</dbReference>
<accession>A0A0L0HQ90</accession>
<organism evidence="4 5">
    <name type="scientific">Spizellomyces punctatus (strain DAOM BR117)</name>
    <dbReference type="NCBI Taxonomy" id="645134"/>
    <lineage>
        <taxon>Eukaryota</taxon>
        <taxon>Fungi</taxon>
        <taxon>Fungi incertae sedis</taxon>
        <taxon>Chytridiomycota</taxon>
        <taxon>Chytridiomycota incertae sedis</taxon>
        <taxon>Chytridiomycetes</taxon>
        <taxon>Spizellomycetales</taxon>
        <taxon>Spizellomycetaceae</taxon>
        <taxon>Spizellomyces</taxon>
    </lineage>
</organism>
<sequence>MTRSLESLEWSLILGRLPTEATHTPQSSLVDLIIHGHYHKALQSQAAVEVFGSNVDIGSDDIRCITESFDATPFILSRLKTYLADTEGGQFERQFEVLCVGVACLYAFLQSGWTGPRLNMEPVDILPEAVHKYSEDLRKKALENLVEDGEEVYSLTPRPLFLVYAKVILVDGASLLSDLKSTSWWRARTLFTQQKLLENPAATLCDDILASLEQVAADIPSEDDTNGRELRTRYNLELGLVHHWYKQDSKSVPYLEAAQAASRFKWTLTGALGKRTKFQEFDVSQLVVMAESAQDVEETNDKEHGTQCQPKTLALNDDTLLETIEFTQDASQEGQSAATQGNLKVIDQCILLAFCLNVKNTNPAHGLTTEEMLPYVRRVLENANNWMVHTMGLLLRSRLESNKSRTVERAALQLQALVDQFPLEESSVSDRMLHIFSIMLPAKWEMERELAERFVSLGVTRTALEIFERLELWEDVISCYQMLEQDKKAEALVQERLKITPRSPKLHCILGDLKQDPSYYEMAWKLSDGRYARAMRSLGAYYFKRSEWVKSIECYHRALAINSLFENSWFVMGCAAMRAEDWDQAVRAFSRVTSLDHENGEAWTNLASVYVRQKKKREAWRALREAIKQHFDNSKIWENYLYTSIDLGEFQEAIHAMERVLDTRWDKAGEKENVVDVEVLDILVNAVVNDIADAKGQPASRLSSKLNRLLNSITSKVATNPAVFSCVAKFAASRGLYRRALDYRLKAYRCLLHHPQMADDEYVFKMTVAKALELVDAYVTDGPRMEAVRMGATEDDPGKGEEARQEEMVCKDWAYQARMVLRTLIGRTKSTFEDHPQHDELKGKLQEITELARA</sequence>
<dbReference type="STRING" id="645134.A0A0L0HQ90"/>
<dbReference type="EMBL" id="KQ257452">
    <property type="protein sequence ID" value="KND03282.1"/>
    <property type="molecule type" value="Genomic_DNA"/>
</dbReference>
<dbReference type="FunCoup" id="A0A0L0HQ90">
    <property type="interactions" value="894"/>
</dbReference>
<dbReference type="InterPro" id="IPR044244">
    <property type="entry name" value="TTC27/Emw1"/>
</dbReference>
<feature type="repeat" description="TPR" evidence="3">
    <location>
        <begin position="600"/>
        <end position="633"/>
    </location>
</feature>
<dbReference type="AlphaFoldDB" id="A0A0L0HQ90"/>
<dbReference type="OMA" id="WNIRLIC"/>
<name>A0A0L0HQ90_SPIPD</name>
<dbReference type="VEuPathDB" id="FungiDB:SPPG_02333"/>
<evidence type="ECO:0000313" key="4">
    <source>
        <dbReference type="EMBL" id="KND03282.1"/>
    </source>
</evidence>
<dbReference type="PANTHER" id="PTHR16193:SF0">
    <property type="entry name" value="TETRATRICOPEPTIDE REPEAT PROTEIN 27"/>
    <property type="match status" value="1"/>
</dbReference>
<dbReference type="InParanoid" id="A0A0L0HQ90"/>
<feature type="repeat" description="TPR" evidence="3">
    <location>
        <begin position="532"/>
        <end position="565"/>
    </location>
</feature>
<reference evidence="4 5" key="1">
    <citation type="submission" date="2009-08" db="EMBL/GenBank/DDBJ databases">
        <title>The Genome Sequence of Spizellomyces punctatus strain DAOM BR117.</title>
        <authorList>
            <consortium name="The Broad Institute Genome Sequencing Platform"/>
            <person name="Russ C."/>
            <person name="Cuomo C."/>
            <person name="Shea T."/>
            <person name="Young S.K."/>
            <person name="Zeng Q."/>
            <person name="Koehrsen M."/>
            <person name="Haas B."/>
            <person name="Borodovsky M."/>
            <person name="Guigo R."/>
            <person name="Alvarado L."/>
            <person name="Berlin A."/>
            <person name="Bochicchio J."/>
            <person name="Borenstein D."/>
            <person name="Chapman S."/>
            <person name="Chen Z."/>
            <person name="Engels R."/>
            <person name="Freedman E."/>
            <person name="Gellesch M."/>
            <person name="Goldberg J."/>
            <person name="Griggs A."/>
            <person name="Gujja S."/>
            <person name="Heiman D."/>
            <person name="Hepburn T."/>
            <person name="Howarth C."/>
            <person name="Jen D."/>
            <person name="Larson L."/>
            <person name="Lewis B."/>
            <person name="Mehta T."/>
            <person name="Park D."/>
            <person name="Pearson M."/>
            <person name="Roberts A."/>
            <person name="Saif S."/>
            <person name="Shenoy N."/>
            <person name="Sisk P."/>
            <person name="Stolte C."/>
            <person name="Sykes S."/>
            <person name="Thomson T."/>
            <person name="Walk T."/>
            <person name="White J."/>
            <person name="Yandava C."/>
            <person name="Burger G."/>
            <person name="Gray M.W."/>
            <person name="Holland P.W.H."/>
            <person name="King N."/>
            <person name="Lang F.B.F."/>
            <person name="Roger A.J."/>
            <person name="Ruiz-Trillo I."/>
            <person name="Lander E."/>
            <person name="Nusbaum C."/>
        </authorList>
    </citation>
    <scope>NUCLEOTIDE SEQUENCE [LARGE SCALE GENOMIC DNA]</scope>
    <source>
        <strain evidence="4 5">DAOM BR117</strain>
    </source>
</reference>
<dbReference type="RefSeq" id="XP_016611321.1">
    <property type="nucleotide sequence ID" value="XM_016750624.1"/>
</dbReference>
<dbReference type="SMART" id="SM00028">
    <property type="entry name" value="TPR"/>
    <property type="match status" value="3"/>
</dbReference>
<dbReference type="SUPFAM" id="SSF48452">
    <property type="entry name" value="TPR-like"/>
    <property type="match status" value="1"/>
</dbReference>
<dbReference type="PROSITE" id="PS50005">
    <property type="entry name" value="TPR"/>
    <property type="match status" value="3"/>
</dbReference>
<keyword evidence="1" id="KW-0677">Repeat</keyword>
<evidence type="ECO:0000256" key="2">
    <source>
        <dbReference type="ARBA" id="ARBA00022803"/>
    </source>
</evidence>
<evidence type="ECO:0000256" key="3">
    <source>
        <dbReference type="PROSITE-ProRule" id="PRU00339"/>
    </source>
</evidence>